<dbReference type="Proteomes" id="UP000046392">
    <property type="component" value="Unplaced"/>
</dbReference>
<dbReference type="AlphaFoldDB" id="A0A0N5BGJ1"/>
<keyword evidence="1" id="KW-1185">Reference proteome</keyword>
<name>A0A0N5BGJ1_STREA</name>
<proteinExistence type="predicted"/>
<protein>
    <submittedName>
        <fullName evidence="2">Uncharacterized protein</fullName>
    </submittedName>
</protein>
<evidence type="ECO:0000313" key="2">
    <source>
        <dbReference type="WBParaSite" id="SPAL_0000509450.1"/>
    </source>
</evidence>
<organism evidence="1 2">
    <name type="scientific">Strongyloides papillosus</name>
    <name type="common">Intestinal threadworm</name>
    <dbReference type="NCBI Taxonomy" id="174720"/>
    <lineage>
        <taxon>Eukaryota</taxon>
        <taxon>Metazoa</taxon>
        <taxon>Ecdysozoa</taxon>
        <taxon>Nematoda</taxon>
        <taxon>Chromadorea</taxon>
        <taxon>Rhabditida</taxon>
        <taxon>Tylenchina</taxon>
        <taxon>Panagrolaimomorpha</taxon>
        <taxon>Strongyloidoidea</taxon>
        <taxon>Strongyloididae</taxon>
        <taxon>Strongyloides</taxon>
    </lineage>
</organism>
<reference evidence="2" key="1">
    <citation type="submission" date="2017-02" db="UniProtKB">
        <authorList>
            <consortium name="WormBaseParasite"/>
        </authorList>
    </citation>
    <scope>IDENTIFICATION</scope>
</reference>
<evidence type="ECO:0000313" key="1">
    <source>
        <dbReference type="Proteomes" id="UP000046392"/>
    </source>
</evidence>
<sequence length="52" mass="6300">MQDNHVVNLVGIYFLKINILLERLHHLMFSRKLTPIILLFVDRFLFLLHLKL</sequence>
<dbReference type="WBParaSite" id="SPAL_0000509450.1">
    <property type="protein sequence ID" value="SPAL_0000509450.1"/>
    <property type="gene ID" value="SPAL_0000509450"/>
</dbReference>
<accession>A0A0N5BGJ1</accession>